<proteinExistence type="predicted"/>
<gene>
    <name evidence="3" type="ORF">A3H51_00590</name>
</gene>
<sequence>MIRVLFILLGLAALGGGVYWLYTRITYKYRGESAKVKWLGPVLLMVGGLFWVFISLTAVVVVGAREVAVIENTWTGNIDTLGSGTHIWPFDPKVVPFVTKVTHYSLERQIVEIGEPTNECTTADCFRVTAVAADSNSPGRPPVYLHGRGFAFINPDKVEVLYRRYGTDWKDRWVEPVWVSTLKSVQGQKPYDFVGNYRPDFETLVEERLQGELLDTDGVPIIFVSQLAIPNFEFTPETNQYLETVQQKEFERQQQQQQIEINRQRQLAEQIAAETSYNVEIKNAERDREAQIARAEGRKRDTELSAEAQAFATRQNADANAYAIREIAEAEADALTVKNEALSRNPEALLRYTQLLQWNGTVPQIVVGNADGNVPIFPFLNLEAR</sequence>
<organism evidence="3 4">
    <name type="scientific">Candidatus Spechtbacteria bacterium RIFCSPLOWO2_02_FULL_38_8</name>
    <dbReference type="NCBI Taxonomy" id="1802164"/>
    <lineage>
        <taxon>Bacteria</taxon>
        <taxon>Candidatus Spechtiibacteriota</taxon>
    </lineage>
</organism>
<protein>
    <recommendedName>
        <fullName evidence="2">Band 7 domain-containing protein</fullName>
    </recommendedName>
</protein>
<keyword evidence="1" id="KW-0812">Transmembrane</keyword>
<dbReference type="Pfam" id="PF01145">
    <property type="entry name" value="Band_7"/>
    <property type="match status" value="1"/>
</dbReference>
<dbReference type="AlphaFoldDB" id="A0A1G2HJU1"/>
<evidence type="ECO:0000313" key="4">
    <source>
        <dbReference type="Proteomes" id="UP000178509"/>
    </source>
</evidence>
<keyword evidence="1" id="KW-0472">Membrane</keyword>
<feature type="transmembrane region" description="Helical" evidence="1">
    <location>
        <begin position="6"/>
        <end position="22"/>
    </location>
</feature>
<name>A0A1G2HJU1_9BACT</name>
<dbReference type="Proteomes" id="UP000178509">
    <property type="component" value="Unassembled WGS sequence"/>
</dbReference>
<feature type="transmembrane region" description="Helical" evidence="1">
    <location>
        <begin position="42"/>
        <end position="64"/>
    </location>
</feature>
<feature type="domain" description="Band 7" evidence="2">
    <location>
        <begin position="61"/>
        <end position="258"/>
    </location>
</feature>
<dbReference type="InterPro" id="IPR001107">
    <property type="entry name" value="Band_7"/>
</dbReference>
<reference evidence="3 4" key="1">
    <citation type="journal article" date="2016" name="Nat. Commun.">
        <title>Thousands of microbial genomes shed light on interconnected biogeochemical processes in an aquifer system.</title>
        <authorList>
            <person name="Anantharaman K."/>
            <person name="Brown C.T."/>
            <person name="Hug L.A."/>
            <person name="Sharon I."/>
            <person name="Castelle C.J."/>
            <person name="Probst A.J."/>
            <person name="Thomas B.C."/>
            <person name="Singh A."/>
            <person name="Wilkins M.J."/>
            <person name="Karaoz U."/>
            <person name="Brodie E.L."/>
            <person name="Williams K.H."/>
            <person name="Hubbard S.S."/>
            <person name="Banfield J.F."/>
        </authorList>
    </citation>
    <scope>NUCLEOTIDE SEQUENCE [LARGE SCALE GENOMIC DNA]</scope>
</reference>
<accession>A0A1G2HJU1</accession>
<dbReference type="EMBL" id="MHOJ01000011">
    <property type="protein sequence ID" value="OGZ62757.1"/>
    <property type="molecule type" value="Genomic_DNA"/>
</dbReference>
<evidence type="ECO:0000256" key="1">
    <source>
        <dbReference type="SAM" id="Phobius"/>
    </source>
</evidence>
<evidence type="ECO:0000259" key="2">
    <source>
        <dbReference type="Pfam" id="PF01145"/>
    </source>
</evidence>
<keyword evidence="1" id="KW-1133">Transmembrane helix</keyword>
<comment type="caution">
    <text evidence="3">The sequence shown here is derived from an EMBL/GenBank/DDBJ whole genome shotgun (WGS) entry which is preliminary data.</text>
</comment>
<dbReference type="STRING" id="1802164.A3H51_00590"/>
<evidence type="ECO:0000313" key="3">
    <source>
        <dbReference type="EMBL" id="OGZ62757.1"/>
    </source>
</evidence>